<dbReference type="RefSeq" id="WP_183118089.1">
    <property type="nucleotide sequence ID" value="NZ_JABEQF010000002.1"/>
</dbReference>
<sequence>MTATVLQVLDHKGHHVFTVREDMPVGQIADAMVRHRIGAVPVMNMAGRLAGLVSERTLVTALSTHGTHFGRLVARDIMARDVPTATLDESIMEIGRRMTERRTRHLPVIDDGAVIGLVSIGDIVKARLEEAEHVTHELSAYIRDSNHTTTGPGNNHRNASAPADAHHARPARTPGYAR</sequence>
<dbReference type="CDD" id="cd04623">
    <property type="entry name" value="CBS_pair_bac_euk"/>
    <property type="match status" value="1"/>
</dbReference>
<evidence type="ECO:0000256" key="1">
    <source>
        <dbReference type="ARBA" id="ARBA00023122"/>
    </source>
</evidence>
<dbReference type="InterPro" id="IPR000644">
    <property type="entry name" value="CBS_dom"/>
</dbReference>
<dbReference type="EMBL" id="JABEQF010000002">
    <property type="protein sequence ID" value="MBB2188894.1"/>
    <property type="molecule type" value="Genomic_DNA"/>
</dbReference>
<protein>
    <submittedName>
        <fullName evidence="5">CBS domain-containing protein</fullName>
    </submittedName>
</protein>
<dbReference type="Proteomes" id="UP000555756">
    <property type="component" value="Unassembled WGS sequence"/>
</dbReference>
<keyword evidence="1 2" id="KW-0129">CBS domain</keyword>
<dbReference type="SUPFAM" id="SSF54631">
    <property type="entry name" value="CBS-domain pair"/>
    <property type="match status" value="1"/>
</dbReference>
<evidence type="ECO:0000256" key="3">
    <source>
        <dbReference type="SAM" id="MobiDB-lite"/>
    </source>
</evidence>
<feature type="compositionally biased region" description="Polar residues" evidence="3">
    <location>
        <begin position="147"/>
        <end position="158"/>
    </location>
</feature>
<dbReference type="InterPro" id="IPR051257">
    <property type="entry name" value="Diverse_CBS-Domain"/>
</dbReference>
<feature type="domain" description="CBS" evidence="4">
    <location>
        <begin position="9"/>
        <end position="72"/>
    </location>
</feature>
<dbReference type="InterPro" id="IPR046342">
    <property type="entry name" value="CBS_dom_sf"/>
</dbReference>
<evidence type="ECO:0000313" key="6">
    <source>
        <dbReference type="Proteomes" id="UP000555756"/>
    </source>
</evidence>
<comment type="caution">
    <text evidence="5">The sequence shown here is derived from an EMBL/GenBank/DDBJ whole genome shotgun (WGS) entry which is preliminary data.</text>
</comment>
<reference evidence="5 6" key="1">
    <citation type="submission" date="2020-04" db="EMBL/GenBank/DDBJ databases">
        <title>Description of novel Gluconacetobacter.</title>
        <authorList>
            <person name="Sombolestani A."/>
        </authorList>
    </citation>
    <scope>NUCLEOTIDE SEQUENCE [LARGE SCALE GENOMIC DNA]</scope>
    <source>
        <strain evidence="5 6">LMG 21311</strain>
    </source>
</reference>
<proteinExistence type="predicted"/>
<name>A0A7W4PE07_9PROT</name>
<evidence type="ECO:0000256" key="2">
    <source>
        <dbReference type="PROSITE-ProRule" id="PRU00703"/>
    </source>
</evidence>
<dbReference type="PANTHER" id="PTHR43080:SF2">
    <property type="entry name" value="CBS DOMAIN-CONTAINING PROTEIN"/>
    <property type="match status" value="1"/>
</dbReference>
<dbReference type="Gene3D" id="3.10.580.10">
    <property type="entry name" value="CBS-domain"/>
    <property type="match status" value="1"/>
</dbReference>
<organism evidence="5 6">
    <name type="scientific">Gluconacetobacter azotocaptans</name>
    <dbReference type="NCBI Taxonomy" id="142834"/>
    <lineage>
        <taxon>Bacteria</taxon>
        <taxon>Pseudomonadati</taxon>
        <taxon>Pseudomonadota</taxon>
        <taxon>Alphaproteobacteria</taxon>
        <taxon>Acetobacterales</taxon>
        <taxon>Acetobacteraceae</taxon>
        <taxon>Gluconacetobacter</taxon>
    </lineage>
</organism>
<feature type="domain" description="CBS" evidence="4">
    <location>
        <begin position="78"/>
        <end position="135"/>
    </location>
</feature>
<accession>A0A7W4PE07</accession>
<dbReference type="SMART" id="SM00116">
    <property type="entry name" value="CBS"/>
    <property type="match status" value="2"/>
</dbReference>
<dbReference type="Pfam" id="PF00571">
    <property type="entry name" value="CBS"/>
    <property type="match status" value="2"/>
</dbReference>
<feature type="region of interest" description="Disordered" evidence="3">
    <location>
        <begin position="142"/>
        <end position="178"/>
    </location>
</feature>
<evidence type="ECO:0000259" key="4">
    <source>
        <dbReference type="PROSITE" id="PS51371"/>
    </source>
</evidence>
<gene>
    <name evidence="5" type="ORF">HLH34_02810</name>
</gene>
<dbReference type="PANTHER" id="PTHR43080">
    <property type="entry name" value="CBS DOMAIN-CONTAINING PROTEIN CBSX3, MITOCHONDRIAL"/>
    <property type="match status" value="1"/>
</dbReference>
<dbReference type="AlphaFoldDB" id="A0A7W4PE07"/>
<keyword evidence="6" id="KW-1185">Reference proteome</keyword>
<dbReference type="PROSITE" id="PS51371">
    <property type="entry name" value="CBS"/>
    <property type="match status" value="2"/>
</dbReference>
<evidence type="ECO:0000313" key="5">
    <source>
        <dbReference type="EMBL" id="MBB2188894.1"/>
    </source>
</evidence>
<dbReference type="InterPro" id="IPR044725">
    <property type="entry name" value="CBSX3_CBS_dom"/>
</dbReference>